<dbReference type="AlphaFoldDB" id="A0A2T0KD30"/>
<keyword evidence="3" id="KW-1185">Reference proteome</keyword>
<name>A0A2T0KD30_9ACTN</name>
<organism evidence="2 3">
    <name type="scientific">Actinoplanes italicus</name>
    <dbReference type="NCBI Taxonomy" id="113567"/>
    <lineage>
        <taxon>Bacteria</taxon>
        <taxon>Bacillati</taxon>
        <taxon>Actinomycetota</taxon>
        <taxon>Actinomycetes</taxon>
        <taxon>Micromonosporales</taxon>
        <taxon>Micromonosporaceae</taxon>
        <taxon>Actinoplanes</taxon>
    </lineage>
</organism>
<protein>
    <submittedName>
        <fullName evidence="2">Uncharacterized protein</fullName>
    </submittedName>
</protein>
<gene>
    <name evidence="2" type="ORF">CLV67_107103</name>
</gene>
<evidence type="ECO:0000313" key="2">
    <source>
        <dbReference type="EMBL" id="PRX20826.1"/>
    </source>
</evidence>
<comment type="caution">
    <text evidence="2">The sequence shown here is derived from an EMBL/GenBank/DDBJ whole genome shotgun (WGS) entry which is preliminary data.</text>
</comment>
<dbReference type="EMBL" id="PVMZ01000007">
    <property type="protein sequence ID" value="PRX20826.1"/>
    <property type="molecule type" value="Genomic_DNA"/>
</dbReference>
<dbReference type="Proteomes" id="UP000239415">
    <property type="component" value="Unassembled WGS sequence"/>
</dbReference>
<feature type="region of interest" description="Disordered" evidence="1">
    <location>
        <begin position="158"/>
        <end position="228"/>
    </location>
</feature>
<sequence>MPIDTRLDGNPAALFSGAQWLRGRLGFEVDNGATTMRLAGHEARHSWVGAGGAAFSERMTAAAGLADRLRAEIEATAATFSDYGQTLATAQARMQAVRSLAGGQGLMVAGTLILDPVAADPATYARLQTAYVLAMSQVAELRTLMASARALAQARQAQVRAVPPIQPTDVVSGSGGAPPPAKPDELRSRAFTTEQSKPAPGPEPAGRNLPAHEQTHVVQQRNGVQAGN</sequence>
<evidence type="ECO:0000313" key="3">
    <source>
        <dbReference type="Proteomes" id="UP000239415"/>
    </source>
</evidence>
<feature type="compositionally biased region" description="Polar residues" evidence="1">
    <location>
        <begin position="216"/>
        <end position="228"/>
    </location>
</feature>
<proteinExistence type="predicted"/>
<reference evidence="2 3" key="1">
    <citation type="submission" date="2018-03" db="EMBL/GenBank/DDBJ databases">
        <title>Genomic Encyclopedia of Archaeal and Bacterial Type Strains, Phase II (KMG-II): from individual species to whole genera.</title>
        <authorList>
            <person name="Goeker M."/>
        </authorList>
    </citation>
    <scope>NUCLEOTIDE SEQUENCE [LARGE SCALE GENOMIC DNA]</scope>
    <source>
        <strain evidence="2 3">DSM 43146</strain>
    </source>
</reference>
<accession>A0A2T0KD30</accession>
<evidence type="ECO:0000256" key="1">
    <source>
        <dbReference type="SAM" id="MobiDB-lite"/>
    </source>
</evidence>